<evidence type="ECO:0000313" key="4">
    <source>
        <dbReference type="EMBL" id="KAF2309552.1"/>
    </source>
</evidence>
<dbReference type="GO" id="GO:0016746">
    <property type="term" value="F:acyltransferase activity"/>
    <property type="evidence" value="ECO:0007669"/>
    <property type="project" value="UniProtKB-KW"/>
</dbReference>
<dbReference type="PANTHER" id="PTHR31623">
    <property type="entry name" value="F21J9.9"/>
    <property type="match status" value="1"/>
</dbReference>
<reference evidence="4 5" key="1">
    <citation type="journal article" date="2020" name="Mol. Plant">
        <title>The Chromosome-Based Rubber Tree Genome Provides New Insights into Spurge Genome Evolution and Rubber Biosynthesis.</title>
        <authorList>
            <person name="Liu J."/>
            <person name="Shi C."/>
            <person name="Shi C.C."/>
            <person name="Li W."/>
            <person name="Zhang Q.J."/>
            <person name="Zhang Y."/>
            <person name="Li K."/>
            <person name="Lu H.F."/>
            <person name="Shi C."/>
            <person name="Zhu S.T."/>
            <person name="Xiao Z.Y."/>
            <person name="Nan H."/>
            <person name="Yue Y."/>
            <person name="Zhu X.G."/>
            <person name="Wu Y."/>
            <person name="Hong X.N."/>
            <person name="Fan G.Y."/>
            <person name="Tong Y."/>
            <person name="Zhang D."/>
            <person name="Mao C.L."/>
            <person name="Liu Y.L."/>
            <person name="Hao S.J."/>
            <person name="Liu W.Q."/>
            <person name="Lv M.Q."/>
            <person name="Zhang H.B."/>
            <person name="Liu Y."/>
            <person name="Hu-Tang G.R."/>
            <person name="Wang J.P."/>
            <person name="Wang J.H."/>
            <person name="Sun Y.H."/>
            <person name="Ni S.B."/>
            <person name="Chen W.B."/>
            <person name="Zhang X.C."/>
            <person name="Jiao Y.N."/>
            <person name="Eichler E.E."/>
            <person name="Li G.H."/>
            <person name="Liu X."/>
            <person name="Gao L.Z."/>
        </authorList>
    </citation>
    <scope>NUCLEOTIDE SEQUENCE [LARGE SCALE GENOMIC DNA]</scope>
    <source>
        <strain evidence="5">cv. GT1</strain>
        <tissue evidence="4">Leaf</tissue>
    </source>
</reference>
<dbReference type="Proteomes" id="UP000467840">
    <property type="component" value="Chromosome 14"/>
</dbReference>
<sequence length="304" mass="33690">MVKADGEAVITGVQVNVFECGSVGIGVCVSHKVADGATMASFLNAWSATARGSDEKLAPNLDSAVLFPPKGIDIIKQSDIIRNEKIVTRRFEFDGKNLANLKAKIVNGNPTRVEAVTALIWKSAMETARINSGKDMLPASIATHLVNIRERTNPPLPRHSLGNLWRLSLAPYLDVKKQVELQELVSLLRKSIRRIDSDYVSKLQGVNGLAKAIEPLQELRQRPRERGVEVYTFSSWARFPLYEINFGWGKPARVCTITVPVRNCVILMGTKSGDGIEAWVTLTEKDMEKFERSQELLQFISTSA</sequence>
<evidence type="ECO:0000313" key="5">
    <source>
        <dbReference type="Proteomes" id="UP000467840"/>
    </source>
</evidence>
<comment type="caution">
    <text evidence="4">The sequence shown here is derived from an EMBL/GenBank/DDBJ whole genome shotgun (WGS) entry which is preliminary data.</text>
</comment>
<comment type="similarity">
    <text evidence="1">Belongs to the plant acyltransferase family.</text>
</comment>
<dbReference type="Gene3D" id="3.30.559.10">
    <property type="entry name" value="Chloramphenicol acetyltransferase-like domain"/>
    <property type="match status" value="2"/>
</dbReference>
<evidence type="ECO:0000256" key="3">
    <source>
        <dbReference type="ARBA" id="ARBA00023315"/>
    </source>
</evidence>
<dbReference type="Pfam" id="PF02458">
    <property type="entry name" value="Transferase"/>
    <property type="match status" value="1"/>
</dbReference>
<name>A0A6A6M7D9_HEVBR</name>
<proteinExistence type="inferred from homology"/>
<gene>
    <name evidence="4" type="ORF">GH714_003792</name>
</gene>
<keyword evidence="5" id="KW-1185">Reference proteome</keyword>
<evidence type="ECO:0000256" key="2">
    <source>
        <dbReference type="ARBA" id="ARBA00022679"/>
    </source>
</evidence>
<protein>
    <submittedName>
        <fullName evidence="4">Uncharacterized protein</fullName>
    </submittedName>
</protein>
<organism evidence="4 5">
    <name type="scientific">Hevea brasiliensis</name>
    <name type="common">Para rubber tree</name>
    <name type="synonym">Siphonia brasiliensis</name>
    <dbReference type="NCBI Taxonomy" id="3981"/>
    <lineage>
        <taxon>Eukaryota</taxon>
        <taxon>Viridiplantae</taxon>
        <taxon>Streptophyta</taxon>
        <taxon>Embryophyta</taxon>
        <taxon>Tracheophyta</taxon>
        <taxon>Spermatophyta</taxon>
        <taxon>Magnoliopsida</taxon>
        <taxon>eudicotyledons</taxon>
        <taxon>Gunneridae</taxon>
        <taxon>Pentapetalae</taxon>
        <taxon>rosids</taxon>
        <taxon>fabids</taxon>
        <taxon>Malpighiales</taxon>
        <taxon>Euphorbiaceae</taxon>
        <taxon>Crotonoideae</taxon>
        <taxon>Micrandreae</taxon>
        <taxon>Hevea</taxon>
    </lineage>
</organism>
<accession>A0A6A6M7D9</accession>
<evidence type="ECO:0000256" key="1">
    <source>
        <dbReference type="ARBA" id="ARBA00009861"/>
    </source>
</evidence>
<dbReference type="EMBL" id="JAAGAX010000006">
    <property type="protein sequence ID" value="KAF2309552.1"/>
    <property type="molecule type" value="Genomic_DNA"/>
</dbReference>
<keyword evidence="3" id="KW-0012">Acyltransferase</keyword>
<dbReference type="InterPro" id="IPR023213">
    <property type="entry name" value="CAT-like_dom_sf"/>
</dbReference>
<dbReference type="AlphaFoldDB" id="A0A6A6M7D9"/>
<dbReference type="PANTHER" id="PTHR31623:SF79">
    <property type="entry name" value="SALUTARIDINOL 7-O-ACETYLTRANSFERASE"/>
    <property type="match status" value="1"/>
</dbReference>
<keyword evidence="2" id="KW-0808">Transferase</keyword>